<dbReference type="Proteomes" id="UP001060336">
    <property type="component" value="Chromosome"/>
</dbReference>
<dbReference type="InterPro" id="IPR010634">
    <property type="entry name" value="DUF1223"/>
</dbReference>
<dbReference type="PROSITE" id="PS51318">
    <property type="entry name" value="TAT"/>
    <property type="match status" value="1"/>
</dbReference>
<dbReference type="Pfam" id="PF06764">
    <property type="entry name" value="DUF1223"/>
    <property type="match status" value="1"/>
</dbReference>
<dbReference type="SUPFAM" id="SSF52833">
    <property type="entry name" value="Thioredoxin-like"/>
    <property type="match status" value="1"/>
</dbReference>
<organism evidence="1 2">
    <name type="scientific">Nisaea acidiphila</name>
    <dbReference type="NCBI Taxonomy" id="1862145"/>
    <lineage>
        <taxon>Bacteria</taxon>
        <taxon>Pseudomonadati</taxon>
        <taxon>Pseudomonadota</taxon>
        <taxon>Alphaproteobacteria</taxon>
        <taxon>Rhodospirillales</taxon>
        <taxon>Thalassobaculaceae</taxon>
        <taxon>Nisaea</taxon>
    </lineage>
</organism>
<gene>
    <name evidence="1" type="ORF">NUH88_20085</name>
</gene>
<dbReference type="PANTHER" id="PTHR36057">
    <property type="match status" value="1"/>
</dbReference>
<dbReference type="PANTHER" id="PTHR36057:SF1">
    <property type="entry name" value="LIPOPROTEIN LIPID ATTACHMENT SITE-LIKE PROTEIN, PUTATIVE (DUF1223)-RELATED"/>
    <property type="match status" value="1"/>
</dbReference>
<accession>A0A9J7AW76</accession>
<dbReference type="EMBL" id="CP102480">
    <property type="protein sequence ID" value="UUX49685.1"/>
    <property type="molecule type" value="Genomic_DNA"/>
</dbReference>
<dbReference type="InterPro" id="IPR006311">
    <property type="entry name" value="TAT_signal"/>
</dbReference>
<name>A0A9J7AW76_9PROT</name>
<sequence>MKTSRRKLLGGLAVLGSTGALGLAGLVPFARPVGAQGRASGPIVLELFTSQGCSSCPPADRLLGELAKEPDVLALAYHVDYWNYIGWEDPFSSKEMSDRQRRYGHAMRLSSIYTPQLVIDGEIDVVGSRRSRVLDAIEERRNARPGPGVTVGLERNGADFTLTLAPVGEGDMSGAQLLLVGSDTRHVTEVPRGENRGRTLEDFAVVRFYTALGTWDGKAVQYRVPASAVAVESDRLAVLVQAKGHGRIFGAGVLELKSV</sequence>
<protein>
    <submittedName>
        <fullName evidence="1">DUF1223 domain-containing protein</fullName>
    </submittedName>
</protein>
<dbReference type="InterPro" id="IPR036249">
    <property type="entry name" value="Thioredoxin-like_sf"/>
</dbReference>
<dbReference type="KEGG" id="naci:NUH88_20085"/>
<dbReference type="RefSeq" id="WP_257768493.1">
    <property type="nucleotide sequence ID" value="NZ_CP102480.1"/>
</dbReference>
<reference evidence="1" key="1">
    <citation type="submission" date="2022-08" db="EMBL/GenBank/DDBJ databases">
        <title>Nisaea acidiphila sp. nov., isolated from a marine algal debris and emended description of the genus Nisaea Urios et al. 2008.</title>
        <authorList>
            <person name="Kwon K."/>
        </authorList>
    </citation>
    <scope>NUCLEOTIDE SEQUENCE</scope>
    <source>
        <strain evidence="1">MEBiC11861</strain>
    </source>
</reference>
<evidence type="ECO:0000313" key="1">
    <source>
        <dbReference type="EMBL" id="UUX49685.1"/>
    </source>
</evidence>
<keyword evidence="2" id="KW-1185">Reference proteome</keyword>
<proteinExistence type="predicted"/>
<evidence type="ECO:0000313" key="2">
    <source>
        <dbReference type="Proteomes" id="UP001060336"/>
    </source>
</evidence>
<dbReference type="AlphaFoldDB" id="A0A9J7AW76"/>